<dbReference type="InterPro" id="IPR011234">
    <property type="entry name" value="Fumarylacetoacetase-like_C"/>
</dbReference>
<dbReference type="Proteomes" id="UP000017429">
    <property type="component" value="Chromosome"/>
</dbReference>
<dbReference type="eggNOG" id="COG0179">
    <property type="taxonomic scope" value="Bacteria"/>
</dbReference>
<dbReference type="OrthoDB" id="9805307at2"/>
<keyword evidence="2" id="KW-1185">Reference proteome</keyword>
<dbReference type="InterPro" id="IPR036663">
    <property type="entry name" value="Fumarylacetoacetase_C_sf"/>
</dbReference>
<dbReference type="SUPFAM" id="SSF56529">
    <property type="entry name" value="FAH"/>
    <property type="match status" value="1"/>
</dbReference>
<sequence>MKFIRYAKGQAQYRGILDGSIIKRINGTIFHDYSLSAETENINDVVILPPVLPSKIVGFRKNYNGKREDIGMPKIFMKPQSSIIAHGENIILPENQTVKIEGELAVIIGKKAKNVAECHAMQHILGYTIANDITAPQKEQDLTVTIGKFFDTFAPLGPCIVTDIDVSDVMINTYKNGELVQSGSTKDMIFDIAYQISYLSSIMTLLPGDIILTGTPSAAVEVHHNDKIDITIDNIGTLTNQCISGKL</sequence>
<dbReference type="EMBL" id="CP097562">
    <property type="protein sequence ID" value="USF24144.1"/>
    <property type="molecule type" value="Genomic_DNA"/>
</dbReference>
<protein>
    <submittedName>
        <fullName evidence="1">Uncharacterized protein</fullName>
    </submittedName>
</protein>
<name>V2Q0H5_9BACT</name>
<dbReference type="PANTHER" id="PTHR11820">
    <property type="entry name" value="ACYLPYRUVASE"/>
    <property type="match status" value="1"/>
</dbReference>
<dbReference type="PANTHER" id="PTHR11820:SF7">
    <property type="entry name" value="ACYLPYRUVASE FAHD1, MITOCHONDRIAL"/>
    <property type="match status" value="1"/>
</dbReference>
<organism evidence="1 2">
    <name type="scientific">Mucispirillum schaedleri ASF457</name>
    <dbReference type="NCBI Taxonomy" id="1379858"/>
    <lineage>
        <taxon>Bacteria</taxon>
        <taxon>Pseudomonadati</taxon>
        <taxon>Deferribacterota</taxon>
        <taxon>Deferribacteres</taxon>
        <taxon>Deferribacterales</taxon>
        <taxon>Mucispirillaceae</taxon>
        <taxon>Mucispirillum</taxon>
    </lineage>
</organism>
<dbReference type="InterPro" id="IPR018833">
    <property type="entry name" value="Rv2993c-like_N"/>
</dbReference>
<dbReference type="Pfam" id="PF01557">
    <property type="entry name" value="FAA_hydrolase"/>
    <property type="match status" value="1"/>
</dbReference>
<accession>V2Q0H5</accession>
<dbReference type="Pfam" id="PF10370">
    <property type="entry name" value="Rv2993c-like_N"/>
    <property type="match status" value="1"/>
</dbReference>
<dbReference type="GO" id="GO:0018773">
    <property type="term" value="F:acetylpyruvate hydrolase activity"/>
    <property type="evidence" value="ECO:0007669"/>
    <property type="project" value="TreeGrafter"/>
</dbReference>
<evidence type="ECO:0000313" key="2">
    <source>
        <dbReference type="Proteomes" id="UP000017429"/>
    </source>
</evidence>
<proteinExistence type="predicted"/>
<evidence type="ECO:0000313" key="1">
    <source>
        <dbReference type="EMBL" id="USF24144.1"/>
    </source>
</evidence>
<reference evidence="1" key="2">
    <citation type="submission" date="2022-05" db="EMBL/GenBank/DDBJ databases">
        <authorList>
            <person name="Proctor A.L."/>
            <person name="Phillips G.J."/>
            <person name="Wannemuehler M.J."/>
        </authorList>
    </citation>
    <scope>NUCLEOTIDE SEQUENCE</scope>
    <source>
        <strain evidence="1">ASF457</strain>
    </source>
</reference>
<reference evidence="1" key="1">
    <citation type="journal article" date="2014" name="Genome Announc.">
        <title>Draft genome sequences of the altered schaedler flora, a defined bacterial community from gnotobiotic mice.</title>
        <authorList>
            <person name="Wannemuehler M.J."/>
            <person name="Overstreet A.M."/>
            <person name="Ward D.V."/>
            <person name="Phillips G.J."/>
        </authorList>
    </citation>
    <scope>NUCLEOTIDE SEQUENCE</scope>
    <source>
        <strain evidence="1">ASF457</strain>
    </source>
</reference>
<dbReference type="AlphaFoldDB" id="V2Q0H5"/>
<dbReference type="Gene3D" id="3.90.850.10">
    <property type="entry name" value="Fumarylacetoacetase-like, C-terminal domain"/>
    <property type="match status" value="1"/>
</dbReference>
<gene>
    <name evidence="1" type="primary">yisK</name>
    <name evidence="1" type="ORF">N508_001223</name>
</gene>
<dbReference type="RefSeq" id="WP_023275513.1">
    <property type="nucleotide sequence ID" value="NZ_CP097562.1"/>
</dbReference>
<dbReference type="KEGG" id="msch:N508_001223"/>
<reference evidence="1" key="3">
    <citation type="submission" date="2022-06" db="EMBL/GenBank/DDBJ databases">
        <title>Resources to Facilitate Use of the Altered Schaedler Flora (ASF) Mouse Model to Study Microbiome Function.</title>
        <authorList>
            <person name="Proctor A."/>
            <person name="Parvinroo S."/>
            <person name="Richie T."/>
            <person name="Jia X."/>
            <person name="Lee S.T.M."/>
            <person name="Karp P.D."/>
            <person name="Paley S."/>
            <person name="Kostic A.D."/>
            <person name="Pierre J.F."/>
            <person name="Wannemuehler M.J."/>
            <person name="Phillips G.J."/>
        </authorList>
    </citation>
    <scope>NUCLEOTIDE SEQUENCE</scope>
    <source>
        <strain evidence="1">ASF457</strain>
    </source>
</reference>